<sequence length="318" mass="36818">MTNEHRAAHRTFAENLFGLPKELREIVYTEVFKDSAPVPLRDREISPAGRTLLAFGGWPLDPELIEEVSKAYYTYSTFSVRFPGHQDYNCNVMNGSIRCSCAVQWLPEPQNCQYVRNLIIHSQESGIDHRRSQAGTLQALEDMYSNRHFRRCFEQLLLLPRLEQLTIHLEKQNNEQFTWAVFTPILSLLRERSPKFQVSLAISFDALLEAYWSDPIWENTTEPGNVVEHPYDPMGFVDITELIESPSAEDVAYVEKHCQGQVMTPGQDILRGLLDETAPQRRALALHYVVKEPALLRVRIKEHYKVYERMRLKGVARE</sequence>
<dbReference type="Proteomes" id="UP000758155">
    <property type="component" value="Unassembled WGS sequence"/>
</dbReference>
<proteinExistence type="predicted"/>
<reference evidence="1" key="1">
    <citation type="submission" date="2019-04" db="EMBL/GenBank/DDBJ databases">
        <title>Sequencing of skin fungus with MAO and IRED activity.</title>
        <authorList>
            <person name="Marsaioli A.J."/>
            <person name="Bonatto J.M.C."/>
            <person name="Reis Junior O."/>
        </authorList>
    </citation>
    <scope>NUCLEOTIDE SEQUENCE</scope>
    <source>
        <strain evidence="1">28M1</strain>
    </source>
</reference>
<evidence type="ECO:0000313" key="2">
    <source>
        <dbReference type="Proteomes" id="UP000758155"/>
    </source>
</evidence>
<accession>A0A9P4WX34</accession>
<gene>
    <name evidence="1" type="ORF">E8E12_007201</name>
</gene>
<comment type="caution">
    <text evidence="1">The sequence shown here is derived from an EMBL/GenBank/DDBJ whole genome shotgun (WGS) entry which is preliminary data.</text>
</comment>
<organism evidence="1 2">
    <name type="scientific">Didymella heteroderae</name>
    <dbReference type="NCBI Taxonomy" id="1769908"/>
    <lineage>
        <taxon>Eukaryota</taxon>
        <taxon>Fungi</taxon>
        <taxon>Dikarya</taxon>
        <taxon>Ascomycota</taxon>
        <taxon>Pezizomycotina</taxon>
        <taxon>Dothideomycetes</taxon>
        <taxon>Pleosporomycetidae</taxon>
        <taxon>Pleosporales</taxon>
        <taxon>Pleosporineae</taxon>
        <taxon>Didymellaceae</taxon>
        <taxon>Didymella</taxon>
    </lineage>
</organism>
<dbReference type="AlphaFoldDB" id="A0A9P4WX34"/>
<protein>
    <submittedName>
        <fullName evidence="1">Uncharacterized protein</fullName>
    </submittedName>
</protein>
<dbReference type="OrthoDB" id="3734023at2759"/>
<keyword evidence="2" id="KW-1185">Reference proteome</keyword>
<evidence type="ECO:0000313" key="1">
    <source>
        <dbReference type="EMBL" id="KAF3044032.1"/>
    </source>
</evidence>
<dbReference type="EMBL" id="SWKV01000010">
    <property type="protein sequence ID" value="KAF3044032.1"/>
    <property type="molecule type" value="Genomic_DNA"/>
</dbReference>
<name>A0A9P4WX34_9PLEO</name>